<keyword evidence="2" id="KW-0813">Transport</keyword>
<evidence type="ECO:0000313" key="7">
    <source>
        <dbReference type="EMBL" id="GAA1537924.1"/>
    </source>
</evidence>
<sequence length="284" mass="30608">MQVRDDSEPVIRLRSAAFGYEGRAVVSDVDLDINHGEIIAVLGPNGSGKSTLMRGVLGLNDHVSGEVELFGTPAAEFKERTRIGYVPQRHTLSGSVRATVEEIVEVGRLPHRRWYQRASAEDRRLVAEALSEVGLADRALADVSTLSGGQHRRVLIARALAAQPDVLVMDEPTAGVDTASQEVLAEVLQSLAATGVTMVIVTHEIEALRGVITRVVEVTHGRISFDGTPGEYGQRFARTISDDHLHAPGAHDAHHDDDEHQVTGPSYAVGPLDPSPRHEGGRRG</sequence>
<dbReference type="PROSITE" id="PS50893">
    <property type="entry name" value="ABC_TRANSPORTER_2"/>
    <property type="match status" value="1"/>
</dbReference>
<dbReference type="PANTHER" id="PTHR42734">
    <property type="entry name" value="METAL TRANSPORT SYSTEM ATP-BINDING PROTEIN TM_0124-RELATED"/>
    <property type="match status" value="1"/>
</dbReference>
<dbReference type="Proteomes" id="UP001501288">
    <property type="component" value="Unassembled WGS sequence"/>
</dbReference>
<dbReference type="SUPFAM" id="SSF52540">
    <property type="entry name" value="P-loop containing nucleoside triphosphate hydrolases"/>
    <property type="match status" value="1"/>
</dbReference>
<accession>A0ABN2BBR7</accession>
<keyword evidence="3" id="KW-0547">Nucleotide-binding</keyword>
<comment type="caution">
    <text evidence="7">The sequence shown here is derived from an EMBL/GenBank/DDBJ whole genome shotgun (WGS) entry which is preliminary data.</text>
</comment>
<dbReference type="SMART" id="SM00382">
    <property type="entry name" value="AAA"/>
    <property type="match status" value="1"/>
</dbReference>
<keyword evidence="8" id="KW-1185">Reference proteome</keyword>
<dbReference type="InterPro" id="IPR027417">
    <property type="entry name" value="P-loop_NTPase"/>
</dbReference>
<dbReference type="Gene3D" id="3.40.50.300">
    <property type="entry name" value="P-loop containing nucleotide triphosphate hydrolases"/>
    <property type="match status" value="1"/>
</dbReference>
<protein>
    <submittedName>
        <fullName evidence="7">Metal ABC transporter ATP-binding protein</fullName>
    </submittedName>
</protein>
<dbReference type="InterPro" id="IPR050153">
    <property type="entry name" value="Metal_Ion_Import_ABC"/>
</dbReference>
<gene>
    <name evidence="7" type="ORF">GCM10009762_09580</name>
</gene>
<evidence type="ECO:0000256" key="4">
    <source>
        <dbReference type="ARBA" id="ARBA00022840"/>
    </source>
</evidence>
<name>A0ABN2BBR7_9MICO</name>
<reference evidence="7 8" key="1">
    <citation type="journal article" date="2019" name="Int. J. Syst. Evol. Microbiol.">
        <title>The Global Catalogue of Microorganisms (GCM) 10K type strain sequencing project: providing services to taxonomists for standard genome sequencing and annotation.</title>
        <authorList>
            <consortium name="The Broad Institute Genomics Platform"/>
            <consortium name="The Broad Institute Genome Sequencing Center for Infectious Disease"/>
            <person name="Wu L."/>
            <person name="Ma J."/>
        </authorList>
    </citation>
    <scope>NUCLEOTIDE SEQUENCE [LARGE SCALE GENOMIC DNA]</scope>
    <source>
        <strain evidence="7 8">JCM 14588</strain>
    </source>
</reference>
<feature type="region of interest" description="Disordered" evidence="5">
    <location>
        <begin position="245"/>
        <end position="284"/>
    </location>
</feature>
<feature type="compositionally biased region" description="Basic and acidic residues" evidence="5">
    <location>
        <begin position="245"/>
        <end position="261"/>
    </location>
</feature>
<evidence type="ECO:0000259" key="6">
    <source>
        <dbReference type="PROSITE" id="PS50893"/>
    </source>
</evidence>
<dbReference type="Pfam" id="PF00005">
    <property type="entry name" value="ABC_tran"/>
    <property type="match status" value="1"/>
</dbReference>
<dbReference type="InterPro" id="IPR003439">
    <property type="entry name" value="ABC_transporter-like_ATP-bd"/>
</dbReference>
<feature type="compositionally biased region" description="Basic and acidic residues" evidence="5">
    <location>
        <begin position="275"/>
        <end position="284"/>
    </location>
</feature>
<evidence type="ECO:0000313" key="8">
    <source>
        <dbReference type="Proteomes" id="UP001501288"/>
    </source>
</evidence>
<keyword evidence="4 7" id="KW-0067">ATP-binding</keyword>
<organism evidence="7 8">
    <name type="scientific">Dermacoccus barathri</name>
    <dbReference type="NCBI Taxonomy" id="322601"/>
    <lineage>
        <taxon>Bacteria</taxon>
        <taxon>Bacillati</taxon>
        <taxon>Actinomycetota</taxon>
        <taxon>Actinomycetes</taxon>
        <taxon>Micrococcales</taxon>
        <taxon>Dermacoccaceae</taxon>
        <taxon>Dermacoccus</taxon>
    </lineage>
</organism>
<evidence type="ECO:0000256" key="2">
    <source>
        <dbReference type="ARBA" id="ARBA00022448"/>
    </source>
</evidence>
<comment type="similarity">
    <text evidence="1">Belongs to the ABC transporter superfamily.</text>
</comment>
<evidence type="ECO:0000256" key="3">
    <source>
        <dbReference type="ARBA" id="ARBA00022741"/>
    </source>
</evidence>
<evidence type="ECO:0000256" key="1">
    <source>
        <dbReference type="ARBA" id="ARBA00005417"/>
    </source>
</evidence>
<dbReference type="EMBL" id="BAAANV010000029">
    <property type="protein sequence ID" value="GAA1537924.1"/>
    <property type="molecule type" value="Genomic_DNA"/>
</dbReference>
<feature type="domain" description="ABC transporter" evidence="6">
    <location>
        <begin position="11"/>
        <end position="245"/>
    </location>
</feature>
<dbReference type="PANTHER" id="PTHR42734:SF5">
    <property type="entry name" value="IRON TRANSPORT SYSTEM ATP-BINDING PROTEIN HI_0361-RELATED"/>
    <property type="match status" value="1"/>
</dbReference>
<dbReference type="InterPro" id="IPR003593">
    <property type="entry name" value="AAA+_ATPase"/>
</dbReference>
<dbReference type="GO" id="GO:0005524">
    <property type="term" value="F:ATP binding"/>
    <property type="evidence" value="ECO:0007669"/>
    <property type="project" value="UniProtKB-KW"/>
</dbReference>
<evidence type="ECO:0000256" key="5">
    <source>
        <dbReference type="SAM" id="MobiDB-lite"/>
    </source>
</evidence>
<proteinExistence type="inferred from homology"/>
<dbReference type="CDD" id="cd03235">
    <property type="entry name" value="ABC_Metallic_Cations"/>
    <property type="match status" value="1"/>
</dbReference>